<dbReference type="Proteomes" id="UP000073492">
    <property type="component" value="Unassembled WGS sequence"/>
</dbReference>
<dbReference type="EMBL" id="LFZO01000130">
    <property type="protein sequence ID" value="KXT13069.1"/>
    <property type="molecule type" value="Genomic_DNA"/>
</dbReference>
<evidence type="ECO:0000313" key="2">
    <source>
        <dbReference type="Proteomes" id="UP000073492"/>
    </source>
</evidence>
<dbReference type="STRING" id="113226.A0A139IEH8"/>
<keyword evidence="2" id="KW-1185">Reference proteome</keyword>
<organism evidence="1 2">
    <name type="scientific">Pseudocercospora musae</name>
    <dbReference type="NCBI Taxonomy" id="113226"/>
    <lineage>
        <taxon>Eukaryota</taxon>
        <taxon>Fungi</taxon>
        <taxon>Dikarya</taxon>
        <taxon>Ascomycota</taxon>
        <taxon>Pezizomycotina</taxon>
        <taxon>Dothideomycetes</taxon>
        <taxon>Dothideomycetidae</taxon>
        <taxon>Mycosphaerellales</taxon>
        <taxon>Mycosphaerellaceae</taxon>
        <taxon>Pseudocercospora</taxon>
    </lineage>
</organism>
<gene>
    <name evidence="1" type="ORF">AC579_4912</name>
</gene>
<dbReference type="AlphaFoldDB" id="A0A139IEH8"/>
<proteinExistence type="predicted"/>
<accession>A0A139IEH8</accession>
<reference evidence="1 2" key="1">
    <citation type="submission" date="2015-07" db="EMBL/GenBank/DDBJ databases">
        <title>Comparative genomics of the Sigatoka disease complex on banana suggests a link between parallel evolutionary changes in Pseudocercospora fijiensis and Pseudocercospora eumusae and increased virulence on the banana host.</title>
        <authorList>
            <person name="Chang T.-C."/>
            <person name="Salvucci A."/>
            <person name="Crous P.W."/>
            <person name="Stergiopoulos I."/>
        </authorList>
    </citation>
    <scope>NUCLEOTIDE SEQUENCE [LARGE SCALE GENOMIC DNA]</scope>
    <source>
        <strain evidence="1 2">CBS 116634</strain>
    </source>
</reference>
<comment type="caution">
    <text evidence="1">The sequence shown here is derived from an EMBL/GenBank/DDBJ whole genome shotgun (WGS) entry which is preliminary data.</text>
</comment>
<evidence type="ECO:0000313" key="1">
    <source>
        <dbReference type="EMBL" id="KXT13069.1"/>
    </source>
</evidence>
<protein>
    <submittedName>
        <fullName evidence="1">Uncharacterized protein</fullName>
    </submittedName>
</protein>
<sequence>MAILRTAVHKVRSDTITDYDDDSFVGAAMLKTYDACAKLAARVKGKNGKAVSGPPAERMRRIRALVTEPGPENVFCAVGSAVTHACEDVIIPQWLKRVEARLEQTVESIMKEFDDRYQVSEPNGEEKDGAIEAELREEAQKALEYFSGRGKMMVDEARQWEEEGQGA</sequence>
<name>A0A139IEH8_9PEZI</name>